<dbReference type="EMBL" id="NGKA01000001">
    <property type="protein sequence ID" value="RSU15542.1"/>
    <property type="molecule type" value="Genomic_DNA"/>
</dbReference>
<name>A0A430B5K8_9ENTE</name>
<reference evidence="3 4" key="1">
    <citation type="submission" date="2017-05" db="EMBL/GenBank/DDBJ databases">
        <title>Vagococcus spp. assemblies.</title>
        <authorList>
            <person name="Gulvik C.A."/>
        </authorList>
    </citation>
    <scope>NUCLEOTIDE SEQUENCE [LARGE SCALE GENOMIC DNA]</scope>
    <source>
        <strain evidence="3 4">CCUG 51432</strain>
    </source>
</reference>
<dbReference type="PANTHER" id="PTHR30185:SF15">
    <property type="entry name" value="CRYPTIC BETA-GLUCOSIDE BGL OPERON ANTITERMINATOR"/>
    <property type="match status" value="1"/>
</dbReference>
<dbReference type="OrthoDB" id="9813552at2"/>
<dbReference type="InterPro" id="IPR011608">
    <property type="entry name" value="PRD"/>
</dbReference>
<keyword evidence="1" id="KW-0677">Repeat</keyword>
<comment type="caution">
    <text evidence="3">The sequence shown here is derived from an EMBL/GenBank/DDBJ whole genome shotgun (WGS) entry which is preliminary data.</text>
</comment>
<dbReference type="SMART" id="SM01061">
    <property type="entry name" value="CAT_RBD"/>
    <property type="match status" value="1"/>
</dbReference>
<dbReference type="AlphaFoldDB" id="A0A430B5K8"/>
<dbReference type="InterPro" id="IPR050661">
    <property type="entry name" value="BglG_antiterminators"/>
</dbReference>
<protein>
    <submittedName>
        <fullName evidence="3">Transcription antiterminator LicT</fullName>
    </submittedName>
</protein>
<dbReference type="GO" id="GO:0003723">
    <property type="term" value="F:RNA binding"/>
    <property type="evidence" value="ECO:0007669"/>
    <property type="project" value="InterPro"/>
</dbReference>
<dbReference type="PANTHER" id="PTHR30185">
    <property type="entry name" value="CRYPTIC BETA-GLUCOSIDE BGL OPERON ANTITERMINATOR"/>
    <property type="match status" value="1"/>
</dbReference>
<evidence type="ECO:0000313" key="3">
    <source>
        <dbReference type="EMBL" id="RSU15542.1"/>
    </source>
</evidence>
<sequence>MKIDKILNNNVVVTHDQSGQETIVMGKGIAFKKRVGEQISKNAIDKTYVLKDEAASYRFQEILKDVPIEYIEIANEIVEIANRNLDNSFSENIYTNLIDHIYSTVKRVKEGLEITNILIWDIKKFFRKEYDVGLQALEIIKDKIGLELSEDEAGFIALHLLNSGLAPNFNDAEKITKIMQEITTIIKYNFHIEFQEESVVYYRFITHLKFFAYRLVSNTHYKDETDEDLIKMIQLKYRNAYQCALTISDFIAKQYKYDITKDELLYLTIHIDRVIRQSELV</sequence>
<evidence type="ECO:0000313" key="4">
    <source>
        <dbReference type="Proteomes" id="UP000287605"/>
    </source>
</evidence>
<dbReference type="SUPFAM" id="SSF63520">
    <property type="entry name" value="PTS-regulatory domain, PRD"/>
    <property type="match status" value="2"/>
</dbReference>
<dbReference type="Proteomes" id="UP000287605">
    <property type="component" value="Unassembled WGS sequence"/>
</dbReference>
<dbReference type="InterPro" id="IPR036634">
    <property type="entry name" value="PRD_sf"/>
</dbReference>
<dbReference type="PROSITE" id="PS51372">
    <property type="entry name" value="PRD_2"/>
    <property type="match status" value="2"/>
</dbReference>
<keyword evidence="4" id="KW-1185">Reference proteome</keyword>
<accession>A0A430B5K8</accession>
<proteinExistence type="predicted"/>
<dbReference type="Gene3D" id="1.10.1790.10">
    <property type="entry name" value="PRD domain"/>
    <property type="match status" value="2"/>
</dbReference>
<evidence type="ECO:0000259" key="2">
    <source>
        <dbReference type="PROSITE" id="PS51372"/>
    </source>
</evidence>
<dbReference type="RefSeq" id="WP_126806041.1">
    <property type="nucleotide sequence ID" value="NZ_NGKA01000001.1"/>
</dbReference>
<dbReference type="InterPro" id="IPR004341">
    <property type="entry name" value="CAT_RNA-bd_dom"/>
</dbReference>
<feature type="domain" description="PRD" evidence="2">
    <location>
        <begin position="170"/>
        <end position="281"/>
    </location>
</feature>
<feature type="domain" description="PRD" evidence="2">
    <location>
        <begin position="65"/>
        <end position="169"/>
    </location>
</feature>
<dbReference type="SUPFAM" id="SSF50151">
    <property type="entry name" value="SacY-like RNA-binding domain"/>
    <property type="match status" value="1"/>
</dbReference>
<dbReference type="InterPro" id="IPR036650">
    <property type="entry name" value="CAT_RNA-bd_dom_sf"/>
</dbReference>
<gene>
    <name evidence="3" type="ORF">CBF29_00245</name>
</gene>
<dbReference type="NCBIfam" id="NF046042">
    <property type="entry name" value="LicT"/>
    <property type="match status" value="1"/>
</dbReference>
<organism evidence="3 4">
    <name type="scientific">Vagococcus elongatus</name>
    <dbReference type="NCBI Taxonomy" id="180344"/>
    <lineage>
        <taxon>Bacteria</taxon>
        <taxon>Bacillati</taxon>
        <taxon>Bacillota</taxon>
        <taxon>Bacilli</taxon>
        <taxon>Lactobacillales</taxon>
        <taxon>Enterococcaceae</taxon>
        <taxon>Vagococcus</taxon>
    </lineage>
</organism>
<dbReference type="Pfam" id="PF00874">
    <property type="entry name" value="PRD"/>
    <property type="match status" value="2"/>
</dbReference>
<dbReference type="Gene3D" id="2.30.24.10">
    <property type="entry name" value="CAT RNA-binding domain"/>
    <property type="match status" value="1"/>
</dbReference>
<evidence type="ECO:0000256" key="1">
    <source>
        <dbReference type="ARBA" id="ARBA00022737"/>
    </source>
</evidence>
<dbReference type="GO" id="GO:0006355">
    <property type="term" value="P:regulation of DNA-templated transcription"/>
    <property type="evidence" value="ECO:0007669"/>
    <property type="project" value="InterPro"/>
</dbReference>
<dbReference type="Pfam" id="PF03123">
    <property type="entry name" value="CAT_RBD"/>
    <property type="match status" value="1"/>
</dbReference>